<dbReference type="Pfam" id="PF04305">
    <property type="entry name" value="DUF455"/>
    <property type="match status" value="1"/>
</dbReference>
<organism evidence="1 2">
    <name type="scientific">Paenibacillus gansuensis</name>
    <dbReference type="NCBI Taxonomy" id="306542"/>
    <lineage>
        <taxon>Bacteria</taxon>
        <taxon>Bacillati</taxon>
        <taxon>Bacillota</taxon>
        <taxon>Bacilli</taxon>
        <taxon>Bacillales</taxon>
        <taxon>Paenibacillaceae</taxon>
        <taxon>Paenibacillus</taxon>
    </lineage>
</organism>
<sequence>MEQKGMVMGEPGRKAVDDASAVLKRLYYTERECMRVLGGYLVSVSRWELKTKLPYHIWQDSLRADALRTRVLELRYPRRDVDQDQDEALSRYLHQQIRSLNDAELIAGVYFVTKEALVEAYETYLAESDPLDDAPTYEFMRRFPAEIRKQLDEIRTVYDALPEVQQGGDEKRKQALAELLSGIGGLLGTREAANAVHLPEALIREPYEPPLIPARDPRFCKAVYHMPPVEWNTFLEHQIWGGINHVNEIWAAEVPGIVLWKWDDMPWEFYLETARWCFDESRHCMMGEQRMKAWGFETGMDYPVVGDHYESVSHMGELALLCLLHDFEINGPGLKSTFKAKFENMGDTASSQDFDYDWADESIHLQYGYKWCLHRLGGDIDKLEDLKEEVREAWNTWIEQAHQKWDYEPFLSGLRKKIKSFEVKANE</sequence>
<dbReference type="EMBL" id="JBHUME010000008">
    <property type="protein sequence ID" value="MFD2613598.1"/>
    <property type="molecule type" value="Genomic_DNA"/>
</dbReference>
<gene>
    <name evidence="1" type="ORF">ACFSUF_14290</name>
</gene>
<protein>
    <submittedName>
        <fullName evidence="1">DUF455 family protein</fullName>
    </submittedName>
</protein>
<dbReference type="Proteomes" id="UP001597541">
    <property type="component" value="Unassembled WGS sequence"/>
</dbReference>
<comment type="caution">
    <text evidence="1">The sequence shown here is derived from an EMBL/GenBank/DDBJ whole genome shotgun (WGS) entry which is preliminary data.</text>
</comment>
<evidence type="ECO:0000313" key="1">
    <source>
        <dbReference type="EMBL" id="MFD2613598.1"/>
    </source>
</evidence>
<accession>A0ABW5PEK9</accession>
<proteinExistence type="predicted"/>
<reference evidence="2" key="1">
    <citation type="journal article" date="2019" name="Int. J. Syst. Evol. Microbiol.">
        <title>The Global Catalogue of Microorganisms (GCM) 10K type strain sequencing project: providing services to taxonomists for standard genome sequencing and annotation.</title>
        <authorList>
            <consortium name="The Broad Institute Genomics Platform"/>
            <consortium name="The Broad Institute Genome Sequencing Center for Infectious Disease"/>
            <person name="Wu L."/>
            <person name="Ma J."/>
        </authorList>
    </citation>
    <scope>NUCLEOTIDE SEQUENCE [LARGE SCALE GENOMIC DNA]</scope>
    <source>
        <strain evidence="2">KCTC 3950</strain>
    </source>
</reference>
<name>A0ABW5PEK9_9BACL</name>
<dbReference type="RefSeq" id="WP_377603624.1">
    <property type="nucleotide sequence ID" value="NZ_JBHUME010000008.1"/>
</dbReference>
<dbReference type="InterPro" id="IPR007402">
    <property type="entry name" value="DUF455"/>
</dbReference>
<keyword evidence="2" id="KW-1185">Reference proteome</keyword>
<evidence type="ECO:0000313" key="2">
    <source>
        <dbReference type="Proteomes" id="UP001597541"/>
    </source>
</evidence>